<protein>
    <submittedName>
        <fullName evidence="3">DUF2892 domain-containing protein</fullName>
    </submittedName>
</protein>
<keyword evidence="4" id="KW-1185">Reference proteome</keyword>
<evidence type="ECO:0000313" key="3">
    <source>
        <dbReference type="EMBL" id="MXO51473.1"/>
    </source>
</evidence>
<feature type="transmembrane region" description="Helical" evidence="1">
    <location>
        <begin position="36"/>
        <end position="57"/>
    </location>
</feature>
<keyword evidence="1" id="KW-0472">Membrane</keyword>
<evidence type="ECO:0000313" key="4">
    <source>
        <dbReference type="Proteomes" id="UP000444185"/>
    </source>
</evidence>
<dbReference type="Proteomes" id="UP000444185">
    <property type="component" value="Unassembled WGS sequence"/>
</dbReference>
<accession>A0A844Y2C4</accession>
<reference evidence="3 4" key="1">
    <citation type="submission" date="2019-12" db="EMBL/GenBank/DDBJ databases">
        <title>Genomic-based taxomic classification of the family Erythrobacteraceae.</title>
        <authorList>
            <person name="Xu L."/>
        </authorList>
    </citation>
    <scope>NUCLEOTIDE SEQUENCE [LARGE SCALE GENOMIC DNA]</scope>
    <source>
        <strain evidence="3 4">DSM 16225</strain>
    </source>
</reference>
<dbReference type="RefSeq" id="WP_160608204.1">
    <property type="nucleotide sequence ID" value="NZ_WTYF01000004.1"/>
</dbReference>
<gene>
    <name evidence="3" type="ORF">GRI42_09180</name>
</gene>
<comment type="caution">
    <text evidence="3">The sequence shown here is derived from an EMBL/GenBank/DDBJ whole genome shotgun (WGS) entry which is preliminary data.</text>
</comment>
<keyword evidence="1" id="KW-1133">Transmembrane helix</keyword>
<feature type="domain" description="Inner membrane protein YgaP-like transmembrane" evidence="2">
    <location>
        <begin position="1"/>
        <end position="66"/>
    </location>
</feature>
<proteinExistence type="predicted"/>
<dbReference type="InterPro" id="IPR021309">
    <property type="entry name" value="YgaP-like_TM"/>
</dbReference>
<sequence length="67" mass="6909">MRKNMGSLDKTARLIAAVVLVALAAIGTITGLFATIAYVVAAIFVVTSLVSFCPAYLPFGISTCKTG</sequence>
<evidence type="ECO:0000256" key="1">
    <source>
        <dbReference type="SAM" id="Phobius"/>
    </source>
</evidence>
<dbReference type="AlphaFoldDB" id="A0A844Y2C4"/>
<organism evidence="3 4">
    <name type="scientific">Qipengyuania gaetbuli</name>
    <dbReference type="NCBI Taxonomy" id="266952"/>
    <lineage>
        <taxon>Bacteria</taxon>
        <taxon>Pseudomonadati</taxon>
        <taxon>Pseudomonadota</taxon>
        <taxon>Alphaproteobacteria</taxon>
        <taxon>Sphingomonadales</taxon>
        <taxon>Erythrobacteraceae</taxon>
        <taxon>Qipengyuania</taxon>
    </lineage>
</organism>
<name>A0A844Y2C4_9SPHN</name>
<dbReference type="Pfam" id="PF11127">
    <property type="entry name" value="YgaP-like_TM"/>
    <property type="match status" value="1"/>
</dbReference>
<dbReference type="OrthoDB" id="9804804at2"/>
<keyword evidence="1" id="KW-0812">Transmembrane</keyword>
<feature type="transmembrane region" description="Helical" evidence="1">
    <location>
        <begin position="12"/>
        <end position="30"/>
    </location>
</feature>
<evidence type="ECO:0000259" key="2">
    <source>
        <dbReference type="Pfam" id="PF11127"/>
    </source>
</evidence>
<dbReference type="EMBL" id="WTYF01000004">
    <property type="protein sequence ID" value="MXO51473.1"/>
    <property type="molecule type" value="Genomic_DNA"/>
</dbReference>